<dbReference type="SUPFAM" id="SSF111369">
    <property type="entry name" value="HlyD-like secretion proteins"/>
    <property type="match status" value="1"/>
</dbReference>
<feature type="transmembrane region" description="Helical" evidence="2">
    <location>
        <begin position="250"/>
        <end position="272"/>
    </location>
</feature>
<organism evidence="3 4">
    <name type="scientific">Cysteiniphilum litorale</name>
    <dbReference type="NCBI Taxonomy" id="2056700"/>
    <lineage>
        <taxon>Bacteria</taxon>
        <taxon>Pseudomonadati</taxon>
        <taxon>Pseudomonadota</taxon>
        <taxon>Gammaproteobacteria</taxon>
        <taxon>Thiotrichales</taxon>
        <taxon>Fastidiosibacteraceae</taxon>
        <taxon>Cysteiniphilum</taxon>
    </lineage>
</organism>
<dbReference type="GO" id="GO:0016020">
    <property type="term" value="C:membrane"/>
    <property type="evidence" value="ECO:0007669"/>
    <property type="project" value="InterPro"/>
</dbReference>
<dbReference type="CDD" id="cd05709">
    <property type="entry name" value="S2P-M50"/>
    <property type="match status" value="1"/>
</dbReference>
<keyword evidence="2" id="KW-1133">Transmembrane helix</keyword>
<reference evidence="3" key="1">
    <citation type="journal article" date="2014" name="Int. J. Syst. Evol. Microbiol.">
        <title>Complete genome sequence of Corynebacterium casei LMG S-19264T (=DSM 44701T), isolated from a smear-ripened cheese.</title>
        <authorList>
            <consortium name="US DOE Joint Genome Institute (JGI-PGF)"/>
            <person name="Walter F."/>
            <person name="Albersmeier A."/>
            <person name="Kalinowski J."/>
            <person name="Ruckert C."/>
        </authorList>
    </citation>
    <scope>NUCLEOTIDE SEQUENCE</scope>
    <source>
        <strain evidence="3">CGMCC 1.15758</strain>
    </source>
</reference>
<keyword evidence="1" id="KW-0175">Coiled coil</keyword>
<feature type="transmembrane region" description="Helical" evidence="2">
    <location>
        <begin position="423"/>
        <end position="440"/>
    </location>
</feature>
<keyword evidence="4" id="KW-1185">Reference proteome</keyword>
<dbReference type="RefSeq" id="WP_117004003.1">
    <property type="nucleotide sequence ID" value="NZ_BMJS01000060.1"/>
</dbReference>
<feature type="coiled-coil region" evidence="1">
    <location>
        <begin position="521"/>
        <end position="548"/>
    </location>
</feature>
<dbReference type="GO" id="GO:0005737">
    <property type="term" value="C:cytoplasm"/>
    <property type="evidence" value="ECO:0007669"/>
    <property type="project" value="TreeGrafter"/>
</dbReference>
<name>A0A8J3EAB0_9GAMM</name>
<keyword evidence="2" id="KW-0472">Membrane</keyword>
<dbReference type="EMBL" id="BMJS01000060">
    <property type="protein sequence ID" value="GGG07965.1"/>
    <property type="molecule type" value="Genomic_DNA"/>
</dbReference>
<keyword evidence="2" id="KW-0812">Transmembrane</keyword>
<gene>
    <name evidence="3" type="ORF">GCM10010995_26910</name>
</gene>
<accession>A0A8J3EAB0</accession>
<dbReference type="PANTHER" id="PTHR13325:SF3">
    <property type="entry name" value="MEMBRANE-BOUND TRANSCRIPTION FACTOR SITE-2 PROTEASE"/>
    <property type="match status" value="1"/>
</dbReference>
<sequence length="727" mass="84595">MQINATNTLPEFLPPLRSGVEITKGGMDFSNKPTWVIQDTLNNRFFHLGWKEYEMLKYWRSIPPEEFVQLVKSYSLSQISMDDLEKMLKFLSQNCLIEQNYSILKALNEQQSPKKTNWFLWLAKNYLFFRIPLIKPNRLLDKVYPYVRFMLGKGFAFFMFILAIFVLILTLREWDQFTHTFFALFSLKYILLYGIALIFAKSCHELGHAFMCKKFGLNVPTMGIAFLVMFPMLYTDTAESWKVNDPKERITIALAGVVTETYIAIFALWAWLILPEGALRSICFFLATYSLMTTYLINISPFLRFDGYHVLSDMLSMRNLQTRSFALTRWKIREVLFGLKAPIPEQFNSTQQAMLITYASLNWVYRFFLFLGIALMVYHMFFKALGIVLFGIEMIYFILNPIYQEIRVWWSMRTVITVNRHTIIFGVTLLLIGMIFFAPWQSQISLPATLSYQTKTLYADTPAQVVQLYITKGQIVKENQLLAVLDSEKLDFKISTTKEKLNELQWQNRNTVYFKDHLDQKMILNAQINKTQTDLAQLQEQKNRLQIFAPFDGEVEFISHDLQIGAWIKAKQALMVLVNDKKIQLRSYVDGNKKDKTEIGQSGYFIPEDIDLAKIPVKVMKIVSSQPGIFSWQNQNKSHLKYIYESAPISSYVASLFGGKIAVNADKTGKLTPNENVFLLLLKNTGQLPYQLPHVLRGEVLLNTKQETIAQRIWRQILILWVKESEF</sequence>
<dbReference type="OrthoDB" id="9759690at2"/>
<dbReference type="GO" id="GO:0004222">
    <property type="term" value="F:metalloendopeptidase activity"/>
    <property type="evidence" value="ECO:0007669"/>
    <property type="project" value="InterPro"/>
</dbReference>
<dbReference type="AlphaFoldDB" id="A0A8J3EAB0"/>
<dbReference type="GO" id="GO:0031293">
    <property type="term" value="P:membrane protein intracellular domain proteolysis"/>
    <property type="evidence" value="ECO:0007669"/>
    <property type="project" value="TreeGrafter"/>
</dbReference>
<evidence type="ECO:0000313" key="3">
    <source>
        <dbReference type="EMBL" id="GGG07965.1"/>
    </source>
</evidence>
<dbReference type="PANTHER" id="PTHR13325">
    <property type="entry name" value="PROTEASE M50 MEMBRANE-BOUND TRANSCRIPTION FACTOR SITE 2 PROTEASE"/>
    <property type="match status" value="1"/>
</dbReference>
<comment type="caution">
    <text evidence="3">The sequence shown here is derived from an EMBL/GenBank/DDBJ whole genome shotgun (WGS) entry which is preliminary data.</text>
</comment>
<feature type="transmembrane region" description="Helical" evidence="2">
    <location>
        <begin position="181"/>
        <end position="199"/>
    </location>
</feature>
<feature type="transmembrane region" description="Helical" evidence="2">
    <location>
        <begin position="146"/>
        <end position="169"/>
    </location>
</feature>
<protein>
    <recommendedName>
        <fullName evidence="5">Peptide zinc metalloprotease protein</fullName>
    </recommendedName>
</protein>
<evidence type="ECO:0000313" key="4">
    <source>
        <dbReference type="Proteomes" id="UP000636949"/>
    </source>
</evidence>
<reference evidence="3" key="2">
    <citation type="submission" date="2020-09" db="EMBL/GenBank/DDBJ databases">
        <authorList>
            <person name="Sun Q."/>
            <person name="Zhou Y."/>
        </authorList>
    </citation>
    <scope>NUCLEOTIDE SEQUENCE</scope>
    <source>
        <strain evidence="3">CGMCC 1.15758</strain>
    </source>
</reference>
<evidence type="ECO:0008006" key="5">
    <source>
        <dbReference type="Google" id="ProtNLM"/>
    </source>
</evidence>
<evidence type="ECO:0000256" key="1">
    <source>
        <dbReference type="SAM" id="Coils"/>
    </source>
</evidence>
<proteinExistence type="predicted"/>
<feature type="transmembrane region" description="Helical" evidence="2">
    <location>
        <begin position="219"/>
        <end position="238"/>
    </location>
</feature>
<evidence type="ECO:0000256" key="2">
    <source>
        <dbReference type="SAM" id="Phobius"/>
    </source>
</evidence>
<feature type="transmembrane region" description="Helical" evidence="2">
    <location>
        <begin position="355"/>
        <end position="378"/>
    </location>
</feature>
<dbReference type="Proteomes" id="UP000636949">
    <property type="component" value="Unassembled WGS sequence"/>
</dbReference>
<feature type="transmembrane region" description="Helical" evidence="2">
    <location>
        <begin position="278"/>
        <end position="297"/>
    </location>
</feature>
<feature type="transmembrane region" description="Helical" evidence="2">
    <location>
        <begin position="384"/>
        <end position="403"/>
    </location>
</feature>
<dbReference type="Gene3D" id="2.40.50.100">
    <property type="match status" value="1"/>
</dbReference>
<feature type="transmembrane region" description="Helical" evidence="2">
    <location>
        <begin position="118"/>
        <end position="134"/>
    </location>
</feature>
<dbReference type="InterPro" id="IPR001193">
    <property type="entry name" value="MBTPS2"/>
</dbReference>